<dbReference type="InterPro" id="IPR028161">
    <property type="entry name" value="Met8-like"/>
</dbReference>
<keyword evidence="3" id="KW-0560">Oxidoreductase</keyword>
<evidence type="ECO:0000313" key="8">
    <source>
        <dbReference type="Proteomes" id="UP000275076"/>
    </source>
</evidence>
<dbReference type="AlphaFoldDB" id="A0A3R9QSP1"/>
<dbReference type="EMBL" id="RBVX01000014">
    <property type="protein sequence ID" value="RSL32516.1"/>
    <property type="molecule type" value="Genomic_DNA"/>
</dbReference>
<evidence type="ECO:0000256" key="4">
    <source>
        <dbReference type="ARBA" id="ARBA00023027"/>
    </source>
</evidence>
<dbReference type="NCBIfam" id="TIGR01470">
    <property type="entry name" value="cysG_Nterm"/>
    <property type="match status" value="1"/>
</dbReference>
<evidence type="ECO:0000313" key="7">
    <source>
        <dbReference type="EMBL" id="RSL32516.1"/>
    </source>
</evidence>
<keyword evidence="8" id="KW-1185">Reference proteome</keyword>
<dbReference type="InterPro" id="IPR006367">
    <property type="entry name" value="Sirohaem_synthase_N"/>
</dbReference>
<dbReference type="SUPFAM" id="SSF75615">
    <property type="entry name" value="Siroheme synthase middle domains-like"/>
    <property type="match status" value="1"/>
</dbReference>
<dbReference type="UniPathway" id="UPA00262">
    <property type="reaction ID" value="UER00222"/>
</dbReference>
<organism evidence="7 8">
    <name type="scientific">Salibacterium salarium</name>
    <dbReference type="NCBI Taxonomy" id="284579"/>
    <lineage>
        <taxon>Bacteria</taxon>
        <taxon>Bacillati</taxon>
        <taxon>Bacillota</taxon>
        <taxon>Bacilli</taxon>
        <taxon>Bacillales</taxon>
        <taxon>Bacillaceae</taxon>
    </lineage>
</organism>
<evidence type="ECO:0000256" key="2">
    <source>
        <dbReference type="ARBA" id="ARBA00012400"/>
    </source>
</evidence>
<dbReference type="Gene3D" id="3.30.160.110">
    <property type="entry name" value="Siroheme synthase, domain 2"/>
    <property type="match status" value="1"/>
</dbReference>
<dbReference type="Pfam" id="PF13241">
    <property type="entry name" value="NAD_binding_7"/>
    <property type="match status" value="1"/>
</dbReference>
<dbReference type="InterPro" id="IPR036291">
    <property type="entry name" value="NAD(P)-bd_dom_sf"/>
</dbReference>
<keyword evidence="5" id="KW-0627">Porphyrin biosynthesis</keyword>
<dbReference type="SUPFAM" id="SSF51735">
    <property type="entry name" value="NAD(P)-binding Rossmann-fold domains"/>
    <property type="match status" value="1"/>
</dbReference>
<dbReference type="EC" id="1.3.1.76" evidence="2"/>
<dbReference type="RefSeq" id="WP_125556730.1">
    <property type="nucleotide sequence ID" value="NZ_RBVX01000014.1"/>
</dbReference>
<name>A0A3R9QSP1_9BACI</name>
<reference evidence="7 8" key="1">
    <citation type="submission" date="2018-10" db="EMBL/GenBank/DDBJ databases">
        <title>Draft genome sequence of Bacillus salarius IM0101, isolated from a hypersaline soil in Inner Mongolia, China.</title>
        <authorList>
            <person name="Yamprayoonswat W."/>
            <person name="Boonvisut S."/>
            <person name="Jumpathong W."/>
            <person name="Sittihan S."/>
            <person name="Ruangsuj P."/>
            <person name="Wanthongcharoen S."/>
            <person name="Thongpramul N."/>
            <person name="Pimmason S."/>
            <person name="Yu B."/>
            <person name="Yasawong M."/>
        </authorList>
    </citation>
    <scope>NUCLEOTIDE SEQUENCE [LARGE SCALE GENOMIC DNA]</scope>
    <source>
        <strain evidence="7 8">IM0101</strain>
    </source>
</reference>
<dbReference type="Proteomes" id="UP000275076">
    <property type="component" value="Unassembled WGS sequence"/>
</dbReference>
<dbReference type="OrthoDB" id="9773765at2"/>
<keyword evidence="4" id="KW-0520">NAD</keyword>
<evidence type="ECO:0000256" key="1">
    <source>
        <dbReference type="ARBA" id="ARBA00005010"/>
    </source>
</evidence>
<evidence type="ECO:0000256" key="3">
    <source>
        <dbReference type="ARBA" id="ARBA00023002"/>
    </source>
</evidence>
<dbReference type="GO" id="GO:0004325">
    <property type="term" value="F:ferrochelatase activity"/>
    <property type="evidence" value="ECO:0007669"/>
    <property type="project" value="InterPro"/>
</dbReference>
<proteinExistence type="predicted"/>
<dbReference type="GO" id="GO:0019354">
    <property type="term" value="P:siroheme biosynthetic process"/>
    <property type="evidence" value="ECO:0007669"/>
    <property type="project" value="UniProtKB-UniPathway"/>
</dbReference>
<comment type="catalytic activity">
    <reaction evidence="6">
        <text>precorrin-2 + NAD(+) = sirohydrochlorin + NADH + 2 H(+)</text>
        <dbReference type="Rhea" id="RHEA:15613"/>
        <dbReference type="ChEBI" id="CHEBI:15378"/>
        <dbReference type="ChEBI" id="CHEBI:57540"/>
        <dbReference type="ChEBI" id="CHEBI:57945"/>
        <dbReference type="ChEBI" id="CHEBI:58351"/>
        <dbReference type="ChEBI" id="CHEBI:58827"/>
        <dbReference type="EC" id="1.3.1.76"/>
    </reaction>
</comment>
<evidence type="ECO:0000256" key="5">
    <source>
        <dbReference type="ARBA" id="ARBA00023244"/>
    </source>
</evidence>
<accession>A0A3R9QSP1</accession>
<sequence length="153" mass="16904">MFNFPLFIHMEGKSAAVVGGGKIACRKVNKLLDAGAKITVIAPELHDDLMCHYLKENIHWIKDVCKADYLTSAFIIISASGDKEAQDIIRQSSSPYQLVNGADNQDLGNVAFPASFQEGMFHVAVSTNGSSPAEAKSIKQKLKKWFKEKKYKN</sequence>
<dbReference type="GO" id="GO:0043115">
    <property type="term" value="F:precorrin-2 dehydrogenase activity"/>
    <property type="evidence" value="ECO:0007669"/>
    <property type="project" value="UniProtKB-EC"/>
</dbReference>
<evidence type="ECO:0000256" key="6">
    <source>
        <dbReference type="ARBA" id="ARBA00047561"/>
    </source>
</evidence>
<dbReference type="PANTHER" id="PTHR35330:SF1">
    <property type="entry name" value="SIROHEME BIOSYNTHESIS PROTEIN MET8"/>
    <property type="match status" value="1"/>
</dbReference>
<dbReference type="PANTHER" id="PTHR35330">
    <property type="entry name" value="SIROHEME BIOSYNTHESIS PROTEIN MET8"/>
    <property type="match status" value="1"/>
</dbReference>
<dbReference type="Gene3D" id="3.40.50.720">
    <property type="entry name" value="NAD(P)-binding Rossmann-like Domain"/>
    <property type="match status" value="1"/>
</dbReference>
<protein>
    <recommendedName>
        <fullName evidence="2">precorrin-2 dehydrogenase</fullName>
        <ecNumber evidence="2">1.3.1.76</ecNumber>
    </recommendedName>
</protein>
<comment type="pathway">
    <text evidence="1">Porphyrin-containing compound metabolism; siroheme biosynthesis; sirohydrochlorin from precorrin-2: step 1/1.</text>
</comment>
<comment type="caution">
    <text evidence="7">The sequence shown here is derived from an EMBL/GenBank/DDBJ whole genome shotgun (WGS) entry which is preliminary data.</text>
</comment>
<gene>
    <name evidence="7" type="ORF">D7Z54_15295</name>
</gene>